<name>A0AAV7DTU2_ARIFI</name>
<reference evidence="2 3" key="1">
    <citation type="submission" date="2021-07" db="EMBL/GenBank/DDBJ databases">
        <title>The Aristolochia fimbriata genome: insights into angiosperm evolution, floral development and chemical biosynthesis.</title>
        <authorList>
            <person name="Jiao Y."/>
        </authorList>
    </citation>
    <scope>NUCLEOTIDE SEQUENCE [LARGE SCALE GENOMIC DNA]</scope>
    <source>
        <strain evidence="2">IBCAS-2021</strain>
        <tissue evidence="2">Leaf</tissue>
    </source>
</reference>
<dbReference type="AlphaFoldDB" id="A0AAV7DTU2"/>
<accession>A0AAV7DTU2</accession>
<keyword evidence="3" id="KW-1185">Reference proteome</keyword>
<organism evidence="2 3">
    <name type="scientific">Aristolochia fimbriata</name>
    <name type="common">White veined hardy Dutchman's pipe vine</name>
    <dbReference type="NCBI Taxonomy" id="158543"/>
    <lineage>
        <taxon>Eukaryota</taxon>
        <taxon>Viridiplantae</taxon>
        <taxon>Streptophyta</taxon>
        <taxon>Embryophyta</taxon>
        <taxon>Tracheophyta</taxon>
        <taxon>Spermatophyta</taxon>
        <taxon>Magnoliopsida</taxon>
        <taxon>Magnoliidae</taxon>
        <taxon>Piperales</taxon>
        <taxon>Aristolochiaceae</taxon>
        <taxon>Aristolochia</taxon>
    </lineage>
</organism>
<evidence type="ECO:0000313" key="3">
    <source>
        <dbReference type="Proteomes" id="UP000825729"/>
    </source>
</evidence>
<dbReference type="EMBL" id="JAINDJ010000008">
    <property type="protein sequence ID" value="KAG9440025.1"/>
    <property type="molecule type" value="Genomic_DNA"/>
</dbReference>
<evidence type="ECO:0000313" key="2">
    <source>
        <dbReference type="EMBL" id="KAG9440025.1"/>
    </source>
</evidence>
<feature type="region of interest" description="Disordered" evidence="1">
    <location>
        <begin position="141"/>
        <end position="191"/>
    </location>
</feature>
<dbReference type="Proteomes" id="UP000825729">
    <property type="component" value="Unassembled WGS sequence"/>
</dbReference>
<gene>
    <name evidence="2" type="ORF">H6P81_020190</name>
</gene>
<sequence length="191" mass="19878">MTMATKTKEFKRATVKLSQIEPESSPEYTKVVIVGTISKLFMRGFTGVQKAPPAAQLPSPMQRPSLLPPPLLLPSHSPSGFPTPCPAARVPSLSPALAPSCPAAPQPPAARLPSRCPASPSFCMRSFPGLAACFPPGSLPRLLPSAPPPSAPSSHPLPPPLPPLLLLPSLPSLPPPPKLPSPVPSKESLQS</sequence>
<feature type="compositionally biased region" description="Pro residues" evidence="1">
    <location>
        <begin position="145"/>
        <end position="183"/>
    </location>
</feature>
<evidence type="ECO:0000256" key="1">
    <source>
        <dbReference type="SAM" id="MobiDB-lite"/>
    </source>
</evidence>
<protein>
    <submittedName>
        <fullName evidence="2">Uncharacterized protein</fullName>
    </submittedName>
</protein>
<comment type="caution">
    <text evidence="2">The sequence shown here is derived from an EMBL/GenBank/DDBJ whole genome shotgun (WGS) entry which is preliminary data.</text>
</comment>
<proteinExistence type="predicted"/>